<organism evidence="3 4">
    <name type="scientific">Kwoniella dendrophila CBS 6074</name>
    <dbReference type="NCBI Taxonomy" id="1295534"/>
    <lineage>
        <taxon>Eukaryota</taxon>
        <taxon>Fungi</taxon>
        <taxon>Dikarya</taxon>
        <taxon>Basidiomycota</taxon>
        <taxon>Agaricomycotina</taxon>
        <taxon>Tremellomycetes</taxon>
        <taxon>Tremellales</taxon>
        <taxon>Cryptococcaceae</taxon>
        <taxon>Kwoniella</taxon>
    </lineage>
</organism>
<evidence type="ECO:0000256" key="1">
    <source>
        <dbReference type="SAM" id="MobiDB-lite"/>
    </source>
</evidence>
<feature type="region of interest" description="Disordered" evidence="1">
    <location>
        <begin position="187"/>
        <end position="206"/>
    </location>
</feature>
<dbReference type="AlphaFoldDB" id="A0AAX4JRK7"/>
<feature type="domain" description="Zn(2)-C6 fungal-type" evidence="2">
    <location>
        <begin position="15"/>
        <end position="61"/>
    </location>
</feature>
<dbReference type="InterPro" id="IPR036864">
    <property type="entry name" value="Zn2-C6_fun-type_DNA-bd_sf"/>
</dbReference>
<dbReference type="EMBL" id="CP144100">
    <property type="protein sequence ID" value="WWC88081.1"/>
    <property type="molecule type" value="Genomic_DNA"/>
</dbReference>
<accession>A0AAX4JRK7</accession>
<evidence type="ECO:0000259" key="2">
    <source>
        <dbReference type="SMART" id="SM00066"/>
    </source>
</evidence>
<proteinExistence type="predicted"/>
<dbReference type="Proteomes" id="UP001355207">
    <property type="component" value="Chromosome 3"/>
</dbReference>
<dbReference type="GO" id="GO:0000981">
    <property type="term" value="F:DNA-binding transcription factor activity, RNA polymerase II-specific"/>
    <property type="evidence" value="ECO:0007669"/>
    <property type="project" value="InterPro"/>
</dbReference>
<dbReference type="GO" id="GO:0008270">
    <property type="term" value="F:zinc ion binding"/>
    <property type="evidence" value="ECO:0007669"/>
    <property type="project" value="InterPro"/>
</dbReference>
<sequence length="206" mass="22587">MSDHLPGSSLGYTRRERGTACNLCNRLAVRCEPTLDGLSCTNCDSRQNTCSNYTSTDRSLLTAHQNAVGNQASESHEPKIKRTRTARACDECRSSKSKPKCERSETGDTACKRCSSKNLTCTYQSDHNAHRVVTSAFRNLDQADAEYPAPMSARQISLAPSNTKYDGRLPAQQLDDILGLHTNLGSLDSTQARRNNQAAKEAADDE</sequence>
<dbReference type="CDD" id="cd00067">
    <property type="entry name" value="GAL4"/>
    <property type="match status" value="1"/>
</dbReference>
<feature type="domain" description="Zn(2)-C6 fungal-type" evidence="2">
    <location>
        <begin position="83"/>
        <end position="132"/>
    </location>
</feature>
<dbReference type="SUPFAM" id="SSF57701">
    <property type="entry name" value="Zn2/Cys6 DNA-binding domain"/>
    <property type="match status" value="2"/>
</dbReference>
<dbReference type="GeneID" id="91093656"/>
<name>A0AAX4JRK7_9TREE</name>
<dbReference type="Gene3D" id="4.10.240.10">
    <property type="entry name" value="Zn(2)-C6 fungal-type DNA-binding domain"/>
    <property type="match status" value="1"/>
</dbReference>
<dbReference type="SMART" id="SM00066">
    <property type="entry name" value="GAL4"/>
    <property type="match status" value="2"/>
</dbReference>
<reference evidence="3 4" key="1">
    <citation type="submission" date="2024-01" db="EMBL/GenBank/DDBJ databases">
        <title>Comparative genomics of Cryptococcus and Kwoniella reveals pathogenesis evolution and contrasting modes of karyotype evolution via chromosome fusion or intercentromeric recombination.</title>
        <authorList>
            <person name="Coelho M.A."/>
            <person name="David-Palma M."/>
            <person name="Shea T."/>
            <person name="Bowers K."/>
            <person name="McGinley-Smith S."/>
            <person name="Mohammad A.W."/>
            <person name="Gnirke A."/>
            <person name="Yurkov A.M."/>
            <person name="Nowrousian M."/>
            <person name="Sun S."/>
            <person name="Cuomo C.A."/>
            <person name="Heitman J."/>
        </authorList>
    </citation>
    <scope>NUCLEOTIDE SEQUENCE [LARGE SCALE GENOMIC DNA]</scope>
    <source>
        <strain evidence="3 4">CBS 6074</strain>
    </source>
</reference>
<keyword evidence="4" id="KW-1185">Reference proteome</keyword>
<gene>
    <name evidence="3" type="ORF">L201_002985</name>
</gene>
<protein>
    <recommendedName>
        <fullName evidence="2">Zn(2)-C6 fungal-type domain-containing protein</fullName>
    </recommendedName>
</protein>
<evidence type="ECO:0000313" key="4">
    <source>
        <dbReference type="Proteomes" id="UP001355207"/>
    </source>
</evidence>
<evidence type="ECO:0000313" key="3">
    <source>
        <dbReference type="EMBL" id="WWC88081.1"/>
    </source>
</evidence>
<dbReference type="RefSeq" id="XP_066074844.1">
    <property type="nucleotide sequence ID" value="XM_066218747.1"/>
</dbReference>
<feature type="compositionally biased region" description="Polar residues" evidence="1">
    <location>
        <begin position="187"/>
        <end position="198"/>
    </location>
</feature>
<dbReference type="InterPro" id="IPR001138">
    <property type="entry name" value="Zn2Cys6_DnaBD"/>
</dbReference>